<feature type="compositionally biased region" description="Low complexity" evidence="1">
    <location>
        <begin position="66"/>
        <end position="75"/>
    </location>
</feature>
<sequence>MKIKRRLPYDTPTEKREIARTLFVNETEKASLNNIPAMQQAHLFTPIELETKAKEREGQQDRRTRWNPSRSNQRSSQRKKDSEYPKPHRPLCMFDTLRKLHEIISIRRRLQNVQNKLPERDALRCRHIVKKLVMKNWQQVALQSSYKKARRGFDEAEESYLEDYLKKAADIYFGLTPKEVRHLAYNYGKALNKKMPKSWAANLMTRPDWFSGFLKRLPRLSIRTPHATSLSRATSINKTNVNFFFQNLSVIMERHHFLPNDIYNMDETGITTVQRPDRVVARKGYKQIGSLTSAESGTLIIMAIVVSASGNSVPPFFVFPRVHYKEHLVRGGPPGSVGSKNPSGVFGLFKEFVNSACAAWMKTHPGSTITIYDAPGIVATALPQAVSPVSIMAKFRVAGIHPFNSNIFTEADFLSSYVTDRPNPVIKNTVSSKLPIVEINETNLPLNTLAKQQKPKRSSVLTPEDICPFPKAGERKTTRVSRRKRTSAILTDFPVRNEIAASKIAKRKQVKRNICLKIANEYELLLDLEFVDFEKTFDMGNRRRSDQQQNRS</sequence>
<organism evidence="2 3">
    <name type="scientific">Ignelater luminosus</name>
    <name type="common">Cucubano</name>
    <name type="synonym">Pyrophorus luminosus</name>
    <dbReference type="NCBI Taxonomy" id="2038154"/>
    <lineage>
        <taxon>Eukaryota</taxon>
        <taxon>Metazoa</taxon>
        <taxon>Ecdysozoa</taxon>
        <taxon>Arthropoda</taxon>
        <taxon>Hexapoda</taxon>
        <taxon>Insecta</taxon>
        <taxon>Pterygota</taxon>
        <taxon>Neoptera</taxon>
        <taxon>Endopterygota</taxon>
        <taxon>Coleoptera</taxon>
        <taxon>Polyphaga</taxon>
        <taxon>Elateriformia</taxon>
        <taxon>Elateroidea</taxon>
        <taxon>Elateridae</taxon>
        <taxon>Agrypninae</taxon>
        <taxon>Pyrophorini</taxon>
        <taxon>Ignelater</taxon>
    </lineage>
</organism>
<gene>
    <name evidence="2" type="ORF">ILUMI_00374</name>
</gene>
<evidence type="ECO:0008006" key="4">
    <source>
        <dbReference type="Google" id="ProtNLM"/>
    </source>
</evidence>
<reference evidence="2" key="1">
    <citation type="submission" date="2019-08" db="EMBL/GenBank/DDBJ databases">
        <title>The genome of the North American firefly Photinus pyralis.</title>
        <authorList>
            <consortium name="Photinus pyralis genome working group"/>
            <person name="Fallon T.R."/>
            <person name="Sander Lower S.E."/>
            <person name="Weng J.-K."/>
        </authorList>
    </citation>
    <scope>NUCLEOTIDE SEQUENCE</scope>
    <source>
        <strain evidence="2">TRF0915ILg1</strain>
        <tissue evidence="2">Whole body</tissue>
    </source>
</reference>
<dbReference type="Proteomes" id="UP000801492">
    <property type="component" value="Unassembled WGS sequence"/>
</dbReference>
<keyword evidence="3" id="KW-1185">Reference proteome</keyword>
<feature type="region of interest" description="Disordered" evidence="1">
    <location>
        <begin position="54"/>
        <end position="90"/>
    </location>
</feature>
<comment type="caution">
    <text evidence="2">The sequence shown here is derived from an EMBL/GenBank/DDBJ whole genome shotgun (WGS) entry which is preliminary data.</text>
</comment>
<protein>
    <recommendedName>
        <fullName evidence="4">DDE-1 domain-containing protein</fullName>
    </recommendedName>
</protein>
<evidence type="ECO:0000313" key="3">
    <source>
        <dbReference type="Proteomes" id="UP000801492"/>
    </source>
</evidence>
<evidence type="ECO:0000313" key="2">
    <source>
        <dbReference type="EMBL" id="KAF2905806.1"/>
    </source>
</evidence>
<feature type="compositionally biased region" description="Basic and acidic residues" evidence="1">
    <location>
        <begin position="54"/>
        <end position="64"/>
    </location>
</feature>
<proteinExistence type="predicted"/>
<accession>A0A8K0GN64</accession>
<name>A0A8K0GN64_IGNLU</name>
<evidence type="ECO:0000256" key="1">
    <source>
        <dbReference type="SAM" id="MobiDB-lite"/>
    </source>
</evidence>
<dbReference type="OrthoDB" id="4327074at2759"/>
<dbReference type="EMBL" id="VTPC01000431">
    <property type="protein sequence ID" value="KAF2905806.1"/>
    <property type="molecule type" value="Genomic_DNA"/>
</dbReference>
<dbReference type="AlphaFoldDB" id="A0A8K0GN64"/>